<evidence type="ECO:0008006" key="4">
    <source>
        <dbReference type="Google" id="ProtNLM"/>
    </source>
</evidence>
<dbReference type="SUPFAM" id="SSF143034">
    <property type="entry name" value="L35p-like"/>
    <property type="match status" value="1"/>
</dbReference>
<dbReference type="GO" id="GO:0005840">
    <property type="term" value="C:ribosome"/>
    <property type="evidence" value="ECO:0007669"/>
    <property type="project" value="InterPro"/>
</dbReference>
<organism evidence="2 3">
    <name type="scientific">Candidatus Yanofskybacteria bacterium RIFCSPHIGHO2_02_FULL_50_12</name>
    <dbReference type="NCBI Taxonomy" id="1802685"/>
    <lineage>
        <taxon>Bacteria</taxon>
        <taxon>Candidatus Yanofskyibacteriota</taxon>
    </lineage>
</organism>
<evidence type="ECO:0000313" key="3">
    <source>
        <dbReference type="Proteomes" id="UP000178117"/>
    </source>
</evidence>
<feature type="region of interest" description="Disordered" evidence="1">
    <location>
        <begin position="33"/>
        <end position="58"/>
    </location>
</feature>
<evidence type="ECO:0000256" key="1">
    <source>
        <dbReference type="SAM" id="MobiDB-lite"/>
    </source>
</evidence>
<comment type="caution">
    <text evidence="2">The sequence shown here is derived from an EMBL/GenBank/DDBJ whole genome shotgun (WGS) entry which is preliminary data.</text>
</comment>
<sequence>MTHKRISHSGKTKKALSKRIKISARGKIMKRRPGQNHFNAKDSGTISRSKHHSKQAPTELIDKAKALIFN</sequence>
<protein>
    <recommendedName>
        <fullName evidence="4">50S ribosomal protein L35</fullName>
    </recommendedName>
</protein>
<dbReference type="Gene3D" id="4.10.410.60">
    <property type="match status" value="1"/>
</dbReference>
<dbReference type="GO" id="GO:0006412">
    <property type="term" value="P:translation"/>
    <property type="evidence" value="ECO:0007669"/>
    <property type="project" value="InterPro"/>
</dbReference>
<accession>A0A1F8FYN4</accession>
<name>A0A1F8FYN4_9BACT</name>
<dbReference type="GO" id="GO:0003735">
    <property type="term" value="F:structural constituent of ribosome"/>
    <property type="evidence" value="ECO:0007669"/>
    <property type="project" value="InterPro"/>
</dbReference>
<dbReference type="STRING" id="1802685.A3C88_00775"/>
<gene>
    <name evidence="2" type="ORF">A3C88_00775</name>
</gene>
<dbReference type="Proteomes" id="UP000178117">
    <property type="component" value="Unassembled WGS sequence"/>
</dbReference>
<dbReference type="InterPro" id="IPR037229">
    <property type="entry name" value="Ribosomal_bL35_sf"/>
</dbReference>
<dbReference type="InterPro" id="IPR018265">
    <property type="entry name" value="Ribosomal_bL35_CS"/>
</dbReference>
<dbReference type="EMBL" id="MGJZ01000004">
    <property type="protein sequence ID" value="OGN17800.1"/>
    <property type="molecule type" value="Genomic_DNA"/>
</dbReference>
<dbReference type="AlphaFoldDB" id="A0A1F8FYN4"/>
<feature type="compositionally biased region" description="Polar residues" evidence="1">
    <location>
        <begin position="36"/>
        <end position="47"/>
    </location>
</feature>
<evidence type="ECO:0000313" key="2">
    <source>
        <dbReference type="EMBL" id="OGN17800.1"/>
    </source>
</evidence>
<proteinExistence type="predicted"/>
<dbReference type="PROSITE" id="PS00936">
    <property type="entry name" value="RIBOSOMAL_L35"/>
    <property type="match status" value="1"/>
</dbReference>
<reference evidence="2 3" key="1">
    <citation type="journal article" date="2016" name="Nat. Commun.">
        <title>Thousands of microbial genomes shed light on interconnected biogeochemical processes in an aquifer system.</title>
        <authorList>
            <person name="Anantharaman K."/>
            <person name="Brown C.T."/>
            <person name="Hug L.A."/>
            <person name="Sharon I."/>
            <person name="Castelle C.J."/>
            <person name="Probst A.J."/>
            <person name="Thomas B.C."/>
            <person name="Singh A."/>
            <person name="Wilkins M.J."/>
            <person name="Karaoz U."/>
            <person name="Brodie E.L."/>
            <person name="Williams K.H."/>
            <person name="Hubbard S.S."/>
            <person name="Banfield J.F."/>
        </authorList>
    </citation>
    <scope>NUCLEOTIDE SEQUENCE [LARGE SCALE GENOMIC DNA]</scope>
</reference>